<evidence type="ECO:0000256" key="1">
    <source>
        <dbReference type="ARBA" id="ARBA00004141"/>
    </source>
</evidence>
<name>A0A2M8KIQ8_9BACT</name>
<dbReference type="InterPro" id="IPR051533">
    <property type="entry name" value="WaaL-like"/>
</dbReference>
<feature type="transmembrane region" description="Helical" evidence="8">
    <location>
        <begin position="413"/>
        <end position="430"/>
    </location>
</feature>
<feature type="transmembrane region" description="Helical" evidence="8">
    <location>
        <begin position="387"/>
        <end position="407"/>
    </location>
</feature>
<feature type="transmembrane region" description="Helical" evidence="8">
    <location>
        <begin position="130"/>
        <end position="149"/>
    </location>
</feature>
<evidence type="ECO:0000256" key="8">
    <source>
        <dbReference type="SAM" id="Phobius"/>
    </source>
</evidence>
<dbReference type="InterPro" id="IPR013105">
    <property type="entry name" value="TPR_2"/>
</dbReference>
<feature type="transmembrane region" description="Helical" evidence="8">
    <location>
        <begin position="202"/>
        <end position="218"/>
    </location>
</feature>
<dbReference type="PROSITE" id="PS50293">
    <property type="entry name" value="TPR_REGION"/>
    <property type="match status" value="1"/>
</dbReference>
<dbReference type="InterPro" id="IPR011990">
    <property type="entry name" value="TPR-like_helical_dom_sf"/>
</dbReference>
<proteinExistence type="predicted"/>
<evidence type="ECO:0000256" key="4">
    <source>
        <dbReference type="ARBA" id="ARBA00022803"/>
    </source>
</evidence>
<feature type="transmembrane region" description="Helical" evidence="8">
    <location>
        <begin position="41"/>
        <end position="59"/>
    </location>
</feature>
<feature type="transmembrane region" description="Helical" evidence="8">
    <location>
        <begin position="71"/>
        <end position="90"/>
    </location>
</feature>
<dbReference type="Gene3D" id="1.25.40.10">
    <property type="entry name" value="Tetratricopeptide repeat domain"/>
    <property type="match status" value="2"/>
</dbReference>
<feature type="transmembrane region" description="Helical" evidence="8">
    <location>
        <begin position="248"/>
        <end position="267"/>
    </location>
</feature>
<keyword evidence="5 8" id="KW-1133">Transmembrane helix</keyword>
<evidence type="ECO:0000256" key="5">
    <source>
        <dbReference type="ARBA" id="ARBA00022989"/>
    </source>
</evidence>
<dbReference type="GO" id="GO:0016020">
    <property type="term" value="C:membrane"/>
    <property type="evidence" value="ECO:0007669"/>
    <property type="project" value="UniProtKB-SubCell"/>
</dbReference>
<feature type="transmembrane region" description="Helical" evidence="8">
    <location>
        <begin position="224"/>
        <end position="241"/>
    </location>
</feature>
<feature type="repeat" description="TPR" evidence="7">
    <location>
        <begin position="696"/>
        <end position="729"/>
    </location>
</feature>
<feature type="transmembrane region" description="Helical" evidence="8">
    <location>
        <begin position="351"/>
        <end position="375"/>
    </location>
</feature>
<reference evidence="11" key="1">
    <citation type="submission" date="2017-09" db="EMBL/GenBank/DDBJ databases">
        <title>Depth-based differentiation of microbial function through sediment-hosted aquifers and enrichment of novel symbionts in the deep terrestrial subsurface.</title>
        <authorList>
            <person name="Probst A.J."/>
            <person name="Ladd B."/>
            <person name="Jarett J.K."/>
            <person name="Geller-Mcgrath D.E."/>
            <person name="Sieber C.M.K."/>
            <person name="Emerson J.B."/>
            <person name="Anantharaman K."/>
            <person name="Thomas B.C."/>
            <person name="Malmstrom R."/>
            <person name="Stieglmeier M."/>
            <person name="Klingl A."/>
            <person name="Woyke T."/>
            <person name="Ryan C.M."/>
            <person name="Banfield J.F."/>
        </authorList>
    </citation>
    <scope>NUCLEOTIDE SEQUENCE [LARGE SCALE GENOMIC DNA]</scope>
</reference>
<evidence type="ECO:0000313" key="11">
    <source>
        <dbReference type="Proteomes" id="UP000231086"/>
    </source>
</evidence>
<sequence>MSRKIVQNYYKIVYFCLLLAVFLPLIFYRNTFSPFHFTKNLLFRVLVETLFVFWLVLAWADKRYRPRLNLLFWLVNAWFLSYLITSVLGVDWSRSFWGTLERMGGFILQLHLWLYLIILISVFKTKEQWFSLLRLSIVASFLCSLYALAQKANLGFVLGGGRERVFGTVGNPALFAGYTLFNFFWALYFILKRDARDKWRKFFVGVAVLQFVTILLTAVRGAIIALLFGLVLLGILYIFLQRGKKTKIVILGAIAPIVILSSALYLARGSDAVRGNEFLRRVTDISLQTETIQTRLTTWHIALKAAASRPVFGWGPENFSVAFAQYFDPVFFKSFGSETFWDRAHNVFLDILTAQGIFGLAVYFCLLGGVFFSLYKIFREGDDEARWLGAVLLVILLVYHIHTFFIFDVFSTDLMLIIFLGMVYFIYAKFTGREPETKEPEMSPPKPRKFVLVGGLFIVFILFFVLAVAPFKTNYLGTRAVVADWQHQHEQVIGYYQRSLESGAFPAYEIRHKLAGYAFSVASAQKLSQGEIIKTLDLAISETQKNIDQHPKDYLPYLYLGRVLNYKARYNNQAVLQARDNLQKALALNPAYPRIYYELGQNYILQGDYQNALKIFQEALNLNQKVAISYWYVAATYARLGDYQQAAKYVLLAQERGYEFNQKEEATQAVVIFNEIKETAKVAEFSQKVATLDPTAQNYASLAVALKQNGQYQEAILAAQKAAEIDPGFAREAQIFISQTKPLVGSQ</sequence>
<feature type="transmembrane region" description="Helical" evidence="8">
    <location>
        <begin position="12"/>
        <end position="29"/>
    </location>
</feature>
<keyword evidence="2 8" id="KW-0812">Transmembrane</keyword>
<dbReference type="PROSITE" id="PS50005">
    <property type="entry name" value="TPR"/>
    <property type="match status" value="2"/>
</dbReference>
<dbReference type="Pfam" id="PF04932">
    <property type="entry name" value="Wzy_C"/>
    <property type="match status" value="1"/>
</dbReference>
<keyword evidence="4 7" id="KW-0802">TPR repeat</keyword>
<feature type="transmembrane region" description="Helical" evidence="8">
    <location>
        <begin position="169"/>
        <end position="190"/>
    </location>
</feature>
<evidence type="ECO:0000256" key="3">
    <source>
        <dbReference type="ARBA" id="ARBA00022737"/>
    </source>
</evidence>
<feature type="domain" description="O-antigen ligase-related" evidence="9">
    <location>
        <begin position="206"/>
        <end position="364"/>
    </location>
</feature>
<organism evidence="10 11">
    <name type="scientific">Candidatus Portnoybacteria bacterium CG10_big_fil_rev_8_21_14_0_10_44_7</name>
    <dbReference type="NCBI Taxonomy" id="1974816"/>
    <lineage>
        <taxon>Bacteria</taxon>
        <taxon>Candidatus Portnoyibacteriota</taxon>
    </lineage>
</organism>
<dbReference type="AlphaFoldDB" id="A0A2M8KIQ8"/>
<dbReference type="EMBL" id="PFEA01000033">
    <property type="protein sequence ID" value="PJE59788.1"/>
    <property type="molecule type" value="Genomic_DNA"/>
</dbReference>
<comment type="caution">
    <text evidence="10">The sequence shown here is derived from an EMBL/GenBank/DDBJ whole genome shotgun (WGS) entry which is preliminary data.</text>
</comment>
<dbReference type="Pfam" id="PF13181">
    <property type="entry name" value="TPR_8"/>
    <property type="match status" value="1"/>
</dbReference>
<dbReference type="PANTHER" id="PTHR37422:SF13">
    <property type="entry name" value="LIPOPOLYSACCHARIDE BIOSYNTHESIS PROTEIN PA4999-RELATED"/>
    <property type="match status" value="1"/>
</dbReference>
<dbReference type="SUPFAM" id="SSF48452">
    <property type="entry name" value="TPR-like"/>
    <property type="match status" value="1"/>
</dbReference>
<evidence type="ECO:0000259" key="9">
    <source>
        <dbReference type="Pfam" id="PF04932"/>
    </source>
</evidence>
<dbReference type="PANTHER" id="PTHR37422">
    <property type="entry name" value="TEICHURONIC ACID BIOSYNTHESIS PROTEIN TUAE"/>
    <property type="match status" value="1"/>
</dbReference>
<keyword evidence="3" id="KW-0677">Repeat</keyword>
<evidence type="ECO:0000313" key="10">
    <source>
        <dbReference type="EMBL" id="PJE59788.1"/>
    </source>
</evidence>
<feature type="transmembrane region" description="Helical" evidence="8">
    <location>
        <begin position="450"/>
        <end position="471"/>
    </location>
</feature>
<evidence type="ECO:0000256" key="6">
    <source>
        <dbReference type="ARBA" id="ARBA00023136"/>
    </source>
</evidence>
<dbReference type="InterPro" id="IPR019734">
    <property type="entry name" value="TPR_rpt"/>
</dbReference>
<feature type="transmembrane region" description="Helical" evidence="8">
    <location>
        <begin position="102"/>
        <end position="123"/>
    </location>
</feature>
<dbReference type="Proteomes" id="UP000231086">
    <property type="component" value="Unassembled WGS sequence"/>
</dbReference>
<feature type="repeat" description="TPR" evidence="7">
    <location>
        <begin position="593"/>
        <end position="626"/>
    </location>
</feature>
<accession>A0A2M8KIQ8</accession>
<evidence type="ECO:0000256" key="7">
    <source>
        <dbReference type="PROSITE-ProRule" id="PRU00339"/>
    </source>
</evidence>
<evidence type="ECO:0000256" key="2">
    <source>
        <dbReference type="ARBA" id="ARBA00022692"/>
    </source>
</evidence>
<dbReference type="SMART" id="SM00028">
    <property type="entry name" value="TPR"/>
    <property type="match status" value="5"/>
</dbReference>
<protein>
    <recommendedName>
        <fullName evidence="9">O-antigen ligase-related domain-containing protein</fullName>
    </recommendedName>
</protein>
<keyword evidence="6 8" id="KW-0472">Membrane</keyword>
<dbReference type="Pfam" id="PF07719">
    <property type="entry name" value="TPR_2"/>
    <property type="match status" value="1"/>
</dbReference>
<gene>
    <name evidence="10" type="ORF">COU85_01855</name>
</gene>
<dbReference type="InterPro" id="IPR007016">
    <property type="entry name" value="O-antigen_ligase-rel_domated"/>
</dbReference>
<comment type="subcellular location">
    <subcellularLocation>
        <location evidence="1">Membrane</location>
        <topology evidence="1">Multi-pass membrane protein</topology>
    </subcellularLocation>
</comment>